<organism evidence="5 6">
    <name type="scientific">Paenibacillus tyrfis</name>
    <dbReference type="NCBI Taxonomy" id="1501230"/>
    <lineage>
        <taxon>Bacteria</taxon>
        <taxon>Bacillati</taxon>
        <taxon>Bacillota</taxon>
        <taxon>Bacilli</taxon>
        <taxon>Bacillales</taxon>
        <taxon>Paenibacillaceae</taxon>
        <taxon>Paenibacillus</taxon>
    </lineage>
</organism>
<comment type="cofactor">
    <cofactor evidence="1">
        <name>Zn(2+)</name>
        <dbReference type="ChEBI" id="CHEBI:29105"/>
    </cofactor>
</comment>
<dbReference type="GO" id="GO:0006419">
    <property type="term" value="P:alanyl-tRNA aminoacylation"/>
    <property type="evidence" value="ECO:0007669"/>
    <property type="project" value="InterPro"/>
</dbReference>
<dbReference type="EMBL" id="JNVM01000023">
    <property type="protein sequence ID" value="KEQ23356.1"/>
    <property type="molecule type" value="Genomic_DNA"/>
</dbReference>
<gene>
    <name evidence="5" type="ORF">ET33_17150</name>
</gene>
<dbReference type="GO" id="GO:0005524">
    <property type="term" value="F:ATP binding"/>
    <property type="evidence" value="ECO:0007669"/>
    <property type="project" value="InterPro"/>
</dbReference>
<keyword evidence="5" id="KW-0436">Ligase</keyword>
<protein>
    <submittedName>
        <fullName evidence="5">Alanyl-tRNA synthetase</fullName>
    </submittedName>
</protein>
<comment type="caution">
    <text evidence="5">The sequence shown here is derived from an EMBL/GenBank/DDBJ whole genome shotgun (WGS) entry which is preliminary data.</text>
</comment>
<dbReference type="OrthoDB" id="9812949at2"/>
<dbReference type="InterPro" id="IPR009000">
    <property type="entry name" value="Transl_B-barrel_sf"/>
</dbReference>
<name>A0A081NY33_9BACL</name>
<dbReference type="PANTHER" id="PTHR43462">
    <property type="entry name" value="ALANYL-TRNA EDITING PROTEIN"/>
    <property type="match status" value="1"/>
</dbReference>
<keyword evidence="2" id="KW-0479">Metal-binding</keyword>
<dbReference type="GO" id="GO:0002161">
    <property type="term" value="F:aminoacyl-tRNA deacylase activity"/>
    <property type="evidence" value="ECO:0007669"/>
    <property type="project" value="UniProtKB-ARBA"/>
</dbReference>
<dbReference type="AlphaFoldDB" id="A0A081NY33"/>
<dbReference type="PANTHER" id="PTHR43462:SF1">
    <property type="entry name" value="ALANYL-TRNA EDITING PROTEIN AARSD1"/>
    <property type="match status" value="1"/>
</dbReference>
<dbReference type="eggNOG" id="COG2872">
    <property type="taxonomic scope" value="Bacteria"/>
</dbReference>
<dbReference type="InterPro" id="IPR018163">
    <property type="entry name" value="Thr/Ala-tRNA-synth_IIc_edit"/>
</dbReference>
<dbReference type="Proteomes" id="UP000028123">
    <property type="component" value="Unassembled WGS sequence"/>
</dbReference>
<evidence type="ECO:0000313" key="6">
    <source>
        <dbReference type="Proteomes" id="UP000028123"/>
    </source>
</evidence>
<dbReference type="Gene3D" id="3.30.980.10">
    <property type="entry name" value="Threonyl-trna Synthetase, Chain A, domain 2"/>
    <property type="match status" value="1"/>
</dbReference>
<dbReference type="InterPro" id="IPR051335">
    <property type="entry name" value="Alanyl-tRNA_Editing_Enzymes"/>
</dbReference>
<keyword evidence="5" id="KW-0030">Aminoacyl-tRNA synthetase</keyword>
<reference evidence="5 6" key="1">
    <citation type="submission" date="2014-06" db="EMBL/GenBank/DDBJ databases">
        <title>Draft genome sequence of Paenibacillus sp. MSt1.</title>
        <authorList>
            <person name="Aw Y.K."/>
            <person name="Ong K.S."/>
            <person name="Gan H.M."/>
            <person name="Lee S.M."/>
        </authorList>
    </citation>
    <scope>NUCLEOTIDE SEQUENCE [LARGE SCALE GENOMIC DNA]</scope>
    <source>
        <strain evidence="5 6">MSt1</strain>
    </source>
</reference>
<evidence type="ECO:0000259" key="4">
    <source>
        <dbReference type="SMART" id="SM00863"/>
    </source>
</evidence>
<dbReference type="RefSeq" id="WP_036688988.1">
    <property type="nucleotide sequence ID" value="NZ_JNVM01000023.1"/>
</dbReference>
<accession>A0A081NY33</accession>
<keyword evidence="6" id="KW-1185">Reference proteome</keyword>
<dbReference type="Pfam" id="PF01411">
    <property type="entry name" value="tRNA-synt_2c"/>
    <property type="match status" value="1"/>
</dbReference>
<dbReference type="InterPro" id="IPR018164">
    <property type="entry name" value="Ala-tRNA-synth_IIc_N"/>
</dbReference>
<dbReference type="SUPFAM" id="SSF55186">
    <property type="entry name" value="ThrRS/AlaRS common domain"/>
    <property type="match status" value="1"/>
</dbReference>
<dbReference type="SUPFAM" id="SSF50447">
    <property type="entry name" value="Translation proteins"/>
    <property type="match status" value="1"/>
</dbReference>
<sequence>MVEKVFWTNPYLTELNTRVTSANGDDITVEQTIFYAFSGGQESDSGMIGGFSVQQARKDGQEIIYTLEEGHGLKVGHQVIMTIDWNRRYRLMRLHFAAEVILELAYKYLEGIEKIGAHIAQDKARIDFLWHENISNSFPFIEKESRKIIEANLDIVSAFSDEENGRRYWEVNGFSRVPCGGTHLKKTGEVGEIKLKRNNIGKGKERIEIYISE</sequence>
<keyword evidence="3" id="KW-0862">Zinc</keyword>
<feature type="domain" description="Threonyl/alanyl tRNA synthetase SAD" evidence="4">
    <location>
        <begin position="166"/>
        <end position="208"/>
    </location>
</feature>
<dbReference type="Pfam" id="PF07973">
    <property type="entry name" value="tRNA_SAD"/>
    <property type="match status" value="1"/>
</dbReference>
<evidence type="ECO:0000256" key="3">
    <source>
        <dbReference type="ARBA" id="ARBA00022833"/>
    </source>
</evidence>
<evidence type="ECO:0000256" key="1">
    <source>
        <dbReference type="ARBA" id="ARBA00001947"/>
    </source>
</evidence>
<proteinExistence type="predicted"/>
<evidence type="ECO:0000256" key="2">
    <source>
        <dbReference type="ARBA" id="ARBA00022723"/>
    </source>
</evidence>
<dbReference type="InterPro" id="IPR012947">
    <property type="entry name" value="tRNA_SAD"/>
</dbReference>
<dbReference type="SMART" id="SM00863">
    <property type="entry name" value="tRNA_SAD"/>
    <property type="match status" value="1"/>
</dbReference>
<dbReference type="GO" id="GO:0046872">
    <property type="term" value="F:metal ion binding"/>
    <property type="evidence" value="ECO:0007669"/>
    <property type="project" value="UniProtKB-KW"/>
</dbReference>
<evidence type="ECO:0000313" key="5">
    <source>
        <dbReference type="EMBL" id="KEQ23356.1"/>
    </source>
</evidence>
<dbReference type="GO" id="GO:0004813">
    <property type="term" value="F:alanine-tRNA ligase activity"/>
    <property type="evidence" value="ECO:0007669"/>
    <property type="project" value="InterPro"/>
</dbReference>
<dbReference type="Gene3D" id="2.40.30.130">
    <property type="match status" value="1"/>
</dbReference>